<organism evidence="2 3">
    <name type="scientific">Mesorhizobium australicum</name>
    <dbReference type="NCBI Taxonomy" id="536018"/>
    <lineage>
        <taxon>Bacteria</taxon>
        <taxon>Pseudomonadati</taxon>
        <taxon>Pseudomonadota</taxon>
        <taxon>Alphaproteobacteria</taxon>
        <taxon>Hyphomicrobiales</taxon>
        <taxon>Phyllobacteriaceae</taxon>
        <taxon>Mesorhizobium</taxon>
    </lineage>
</organism>
<proteinExistence type="predicted"/>
<dbReference type="InterPro" id="IPR046433">
    <property type="entry name" value="ActCoA_hydro"/>
</dbReference>
<evidence type="ECO:0000313" key="2">
    <source>
        <dbReference type="EMBL" id="SMH36177.1"/>
    </source>
</evidence>
<keyword evidence="2" id="KW-0378">Hydrolase</keyword>
<dbReference type="Gene3D" id="3.30.750.70">
    <property type="entry name" value="4-hydroxybutyrate coenzyme like domains"/>
    <property type="match status" value="1"/>
</dbReference>
<dbReference type="PANTHER" id="PTHR21432:SF20">
    <property type="entry name" value="ACETYL-COA HYDROLASE"/>
    <property type="match status" value="1"/>
</dbReference>
<dbReference type="EMBL" id="FXBL01000004">
    <property type="protein sequence ID" value="SMH36177.1"/>
    <property type="molecule type" value="Genomic_DNA"/>
</dbReference>
<dbReference type="OrthoDB" id="9801795at2"/>
<keyword evidence="3" id="KW-1185">Reference proteome</keyword>
<dbReference type="PANTHER" id="PTHR21432">
    <property type="entry name" value="ACETYL-COA HYDROLASE-RELATED"/>
    <property type="match status" value="1"/>
</dbReference>
<dbReference type="GO" id="GO:0016787">
    <property type="term" value="F:hydrolase activity"/>
    <property type="evidence" value="ECO:0007669"/>
    <property type="project" value="UniProtKB-KW"/>
</dbReference>
<dbReference type="Pfam" id="PF13336">
    <property type="entry name" value="AcetylCoA_hyd_C"/>
    <property type="match status" value="1"/>
</dbReference>
<protein>
    <submittedName>
        <fullName evidence="2">Acyl-CoA hydrolase</fullName>
    </submittedName>
</protein>
<dbReference type="InterPro" id="IPR037171">
    <property type="entry name" value="NagB/RpiA_transferase-like"/>
</dbReference>
<dbReference type="Proteomes" id="UP000193083">
    <property type="component" value="Unassembled WGS sequence"/>
</dbReference>
<dbReference type="Gene3D" id="3.40.1080.10">
    <property type="entry name" value="Glutaconate Coenzyme A-transferase"/>
    <property type="match status" value="1"/>
</dbReference>
<dbReference type="InterPro" id="IPR038460">
    <property type="entry name" value="AcetylCoA_hyd_C_sf"/>
</dbReference>
<sequence length="421" mass="44388">MVRIAAADLDLAALLRPGDRIVVGQATAEPLTLTRCLVEEPGLPAGCRIFLGPLYSDTFLNPPATPLGLEAYGAIGKGAQLSRQGRLDILPMPYSALSAGFATGLLPADCVMIQLAPEGRGYNLGISNDYAVEAARRARLVIAEINPTAPRCRGGEWPADIPIHVMVEAEQEPLEVSSLTHGETELAIAANVASLVPDRAVLQLGVGAIPQAVAARLTEHRDLGLHSGALFDGVVDLVERGVVTNAAKEVEAGVSVGGLLIGSRRLYDFASGNPAFHLAPPSVTHRLETIARLTRFCAINSAIEVDLTGQVNAETAQGHYVGAIGGQVDFVRGANASRGGRAIIALPSTARGGMVSRVVPQVATVTCSRADVDAVVTEWGIAELRGLTLRQRADRMIAVAAPQFREDLARAWRETWSTHHA</sequence>
<dbReference type="RefSeq" id="WP_085463782.1">
    <property type="nucleotide sequence ID" value="NZ_FXBL01000004.1"/>
</dbReference>
<dbReference type="Gene3D" id="3.40.1080.20">
    <property type="entry name" value="Acetyl-CoA hydrolase/transferase C-terminal domain"/>
    <property type="match status" value="1"/>
</dbReference>
<dbReference type="GO" id="GO:0008775">
    <property type="term" value="F:acetate CoA-transferase activity"/>
    <property type="evidence" value="ECO:0007669"/>
    <property type="project" value="InterPro"/>
</dbReference>
<evidence type="ECO:0000259" key="1">
    <source>
        <dbReference type="Pfam" id="PF13336"/>
    </source>
</evidence>
<dbReference type="InterPro" id="IPR026888">
    <property type="entry name" value="AcetylCoA_hyd_C"/>
</dbReference>
<dbReference type="GO" id="GO:0006083">
    <property type="term" value="P:acetate metabolic process"/>
    <property type="evidence" value="ECO:0007669"/>
    <property type="project" value="InterPro"/>
</dbReference>
<dbReference type="AlphaFoldDB" id="A0A1X7NGD5"/>
<name>A0A1X7NGD5_9HYPH</name>
<gene>
    <name evidence="2" type="ORF">SAMN02982922_1710</name>
</gene>
<accession>A0A1X7NGD5</accession>
<feature type="domain" description="Acetyl-CoA hydrolase/transferase C-terminal" evidence="1">
    <location>
        <begin position="262"/>
        <end position="410"/>
    </location>
</feature>
<dbReference type="SUPFAM" id="SSF100950">
    <property type="entry name" value="NagB/RpiA/CoA transferase-like"/>
    <property type="match status" value="2"/>
</dbReference>
<evidence type="ECO:0000313" key="3">
    <source>
        <dbReference type="Proteomes" id="UP000193083"/>
    </source>
</evidence>
<reference evidence="2 3" key="1">
    <citation type="submission" date="2017-04" db="EMBL/GenBank/DDBJ databases">
        <authorList>
            <person name="Afonso C.L."/>
            <person name="Miller P.J."/>
            <person name="Scott M.A."/>
            <person name="Spackman E."/>
            <person name="Goraichik I."/>
            <person name="Dimitrov K.M."/>
            <person name="Suarez D.L."/>
            <person name="Swayne D.E."/>
        </authorList>
    </citation>
    <scope>NUCLEOTIDE SEQUENCE [LARGE SCALE GENOMIC DNA]</scope>
    <source>
        <strain evidence="2 3">B5P</strain>
    </source>
</reference>